<comment type="caution">
    <text evidence="5">The sequence shown here is derived from an EMBL/GenBank/DDBJ whole genome shotgun (WGS) entry which is preliminary data.</text>
</comment>
<feature type="domain" description="HTH tetR-type" evidence="4">
    <location>
        <begin position="23"/>
        <end position="82"/>
    </location>
</feature>
<dbReference type="InterPro" id="IPR023772">
    <property type="entry name" value="DNA-bd_HTH_TetR-type_CS"/>
</dbReference>
<organism evidence="5 6">
    <name type="scientific">Sediminicurvatus halobius</name>
    <dbReference type="NCBI Taxonomy" id="2182432"/>
    <lineage>
        <taxon>Bacteria</taxon>
        <taxon>Pseudomonadati</taxon>
        <taxon>Pseudomonadota</taxon>
        <taxon>Gammaproteobacteria</taxon>
        <taxon>Chromatiales</taxon>
        <taxon>Ectothiorhodospiraceae</taxon>
        <taxon>Sediminicurvatus</taxon>
    </lineage>
</organism>
<dbReference type="OrthoDB" id="9179041at2"/>
<dbReference type="AlphaFoldDB" id="A0A2U2N3D8"/>
<feature type="region of interest" description="Disordered" evidence="3">
    <location>
        <begin position="1"/>
        <end position="20"/>
    </location>
</feature>
<dbReference type="PROSITE" id="PS01081">
    <property type="entry name" value="HTH_TETR_1"/>
    <property type="match status" value="1"/>
</dbReference>
<dbReference type="Pfam" id="PF00440">
    <property type="entry name" value="TetR_N"/>
    <property type="match status" value="1"/>
</dbReference>
<dbReference type="RefSeq" id="WP_109677885.1">
    <property type="nucleotide sequence ID" value="NZ_CP086615.1"/>
</dbReference>
<evidence type="ECO:0000313" key="6">
    <source>
        <dbReference type="Proteomes" id="UP000245474"/>
    </source>
</evidence>
<gene>
    <name evidence="5" type="ORF">DEM34_07645</name>
</gene>
<accession>A0A2U2N3D8</accession>
<evidence type="ECO:0000256" key="1">
    <source>
        <dbReference type="ARBA" id="ARBA00023125"/>
    </source>
</evidence>
<dbReference type="InterPro" id="IPR009057">
    <property type="entry name" value="Homeodomain-like_sf"/>
</dbReference>
<dbReference type="PRINTS" id="PR00455">
    <property type="entry name" value="HTHTETR"/>
</dbReference>
<evidence type="ECO:0000313" key="5">
    <source>
        <dbReference type="EMBL" id="PWG63741.1"/>
    </source>
</evidence>
<feature type="compositionally biased region" description="Basic and acidic residues" evidence="3">
    <location>
        <begin position="8"/>
        <end position="20"/>
    </location>
</feature>
<dbReference type="Proteomes" id="UP000245474">
    <property type="component" value="Unassembled WGS sequence"/>
</dbReference>
<dbReference type="InterPro" id="IPR001647">
    <property type="entry name" value="HTH_TetR"/>
</dbReference>
<keyword evidence="1 2" id="KW-0238">DNA-binding</keyword>
<sequence>MSDTQRSVQERDPAGQRRRLPGERRRALIVEAAAERFAAQGFGLSTRELARGMGVTQALLYRYFPSKEALVEAVFEAVFVDRWRPEWSERLGEHKEPLENRLTRFYESFLASRTAVSMRLFMRGALDGQAFPERYTRALDERILRPVVDALRQDAGLPELAREPLLNGERELAMVLHGGIVFLAIRKHIYGTPLPDDCAEHVLLQVRTFLGGAPQVLQSLHSPESPQILRMPVLRAPDAITRP</sequence>
<evidence type="ECO:0000256" key="2">
    <source>
        <dbReference type="PROSITE-ProRule" id="PRU00335"/>
    </source>
</evidence>
<dbReference type="PROSITE" id="PS50977">
    <property type="entry name" value="HTH_TETR_2"/>
    <property type="match status" value="1"/>
</dbReference>
<protein>
    <submittedName>
        <fullName evidence="5">TetR family transcriptional regulator</fullName>
    </submittedName>
</protein>
<dbReference type="InterPro" id="IPR050109">
    <property type="entry name" value="HTH-type_TetR-like_transc_reg"/>
</dbReference>
<dbReference type="GO" id="GO:0003700">
    <property type="term" value="F:DNA-binding transcription factor activity"/>
    <property type="evidence" value="ECO:0007669"/>
    <property type="project" value="TreeGrafter"/>
</dbReference>
<dbReference type="PANTHER" id="PTHR30055">
    <property type="entry name" value="HTH-TYPE TRANSCRIPTIONAL REGULATOR RUTR"/>
    <property type="match status" value="1"/>
</dbReference>
<dbReference type="EMBL" id="QFFI01000009">
    <property type="protein sequence ID" value="PWG63741.1"/>
    <property type="molecule type" value="Genomic_DNA"/>
</dbReference>
<dbReference type="SUPFAM" id="SSF46689">
    <property type="entry name" value="Homeodomain-like"/>
    <property type="match status" value="1"/>
</dbReference>
<evidence type="ECO:0000259" key="4">
    <source>
        <dbReference type="PROSITE" id="PS50977"/>
    </source>
</evidence>
<feature type="DNA-binding region" description="H-T-H motif" evidence="2">
    <location>
        <begin position="45"/>
        <end position="64"/>
    </location>
</feature>
<proteinExistence type="predicted"/>
<keyword evidence="6" id="KW-1185">Reference proteome</keyword>
<dbReference type="PANTHER" id="PTHR30055:SF181">
    <property type="entry name" value="BLR6905 PROTEIN"/>
    <property type="match status" value="1"/>
</dbReference>
<evidence type="ECO:0000256" key="3">
    <source>
        <dbReference type="SAM" id="MobiDB-lite"/>
    </source>
</evidence>
<reference evidence="5 6" key="1">
    <citation type="submission" date="2018-05" db="EMBL/GenBank/DDBJ databases">
        <title>Spiribacter halobius sp. nov., a moderately halophilic bacterium isolated from marine solar saltern.</title>
        <authorList>
            <person name="Zheng W.-S."/>
            <person name="Lu D.-C."/>
            <person name="Du Z.-J."/>
        </authorList>
    </citation>
    <scope>NUCLEOTIDE SEQUENCE [LARGE SCALE GENOMIC DNA]</scope>
    <source>
        <strain evidence="5 6">E85</strain>
    </source>
</reference>
<dbReference type="Gene3D" id="1.10.357.10">
    <property type="entry name" value="Tetracycline Repressor, domain 2"/>
    <property type="match status" value="1"/>
</dbReference>
<name>A0A2U2N3D8_9GAMM</name>
<dbReference type="GO" id="GO:0000976">
    <property type="term" value="F:transcription cis-regulatory region binding"/>
    <property type="evidence" value="ECO:0007669"/>
    <property type="project" value="TreeGrafter"/>
</dbReference>